<dbReference type="InterPro" id="IPR001128">
    <property type="entry name" value="Cyt_P450"/>
</dbReference>
<feature type="region of interest" description="Disordered" evidence="9">
    <location>
        <begin position="270"/>
        <end position="292"/>
    </location>
</feature>
<evidence type="ECO:0000256" key="9">
    <source>
        <dbReference type="SAM" id="MobiDB-lite"/>
    </source>
</evidence>
<dbReference type="InterPro" id="IPR036396">
    <property type="entry name" value="Cyt_P450_sf"/>
</dbReference>
<evidence type="ECO:0000256" key="5">
    <source>
        <dbReference type="ARBA" id="ARBA00023004"/>
    </source>
</evidence>
<keyword evidence="10" id="KW-0812">Transmembrane</keyword>
<evidence type="ECO:0000256" key="8">
    <source>
        <dbReference type="RuleBase" id="RU000461"/>
    </source>
</evidence>
<dbReference type="GO" id="GO:0016705">
    <property type="term" value="F:oxidoreductase activity, acting on paired donors, with incorporation or reduction of molecular oxygen"/>
    <property type="evidence" value="ECO:0007669"/>
    <property type="project" value="InterPro"/>
</dbReference>
<dbReference type="FunFam" id="1.10.630.10:FF:000011">
    <property type="entry name" value="Cytochrome P450 83B1"/>
    <property type="match status" value="1"/>
</dbReference>
<name>A0A4S4DM90_CAMSN</name>
<accession>A0A4S4DM90</accession>
<keyword evidence="12" id="KW-1185">Reference proteome</keyword>
<evidence type="ECO:0000256" key="10">
    <source>
        <dbReference type="SAM" id="Phobius"/>
    </source>
</evidence>
<dbReference type="STRING" id="542762.A0A4S4DM90"/>
<dbReference type="Gene3D" id="1.10.630.10">
    <property type="entry name" value="Cytochrome P450"/>
    <property type="match status" value="1"/>
</dbReference>
<dbReference type="InterPro" id="IPR002401">
    <property type="entry name" value="Cyt_P450_E_grp-I"/>
</dbReference>
<dbReference type="GO" id="GO:0005506">
    <property type="term" value="F:iron ion binding"/>
    <property type="evidence" value="ECO:0007669"/>
    <property type="project" value="InterPro"/>
</dbReference>
<evidence type="ECO:0000256" key="1">
    <source>
        <dbReference type="ARBA" id="ARBA00010617"/>
    </source>
</evidence>
<evidence type="ECO:0000256" key="7">
    <source>
        <dbReference type="PIRSR" id="PIRSR602401-1"/>
    </source>
</evidence>
<evidence type="ECO:0000256" key="2">
    <source>
        <dbReference type="ARBA" id="ARBA00022617"/>
    </source>
</evidence>
<evidence type="ECO:0000256" key="3">
    <source>
        <dbReference type="ARBA" id="ARBA00022723"/>
    </source>
</evidence>
<keyword evidence="4 8" id="KW-0560">Oxidoreductase</keyword>
<gene>
    <name evidence="11" type="ORF">TEA_010085</name>
</gene>
<keyword evidence="10" id="KW-0472">Membrane</keyword>
<keyword evidence="6 8" id="KW-0503">Monooxygenase</keyword>
<dbReference type="Pfam" id="PF00067">
    <property type="entry name" value="p450"/>
    <property type="match status" value="1"/>
</dbReference>
<dbReference type="PRINTS" id="PR00385">
    <property type="entry name" value="P450"/>
</dbReference>
<dbReference type="CDD" id="cd11072">
    <property type="entry name" value="CYP71-like"/>
    <property type="match status" value="1"/>
</dbReference>
<protein>
    <submittedName>
        <fullName evidence="11">Uncharacterized protein</fullName>
    </submittedName>
</protein>
<keyword evidence="2 7" id="KW-0349">Heme</keyword>
<dbReference type="Proteomes" id="UP000306102">
    <property type="component" value="Unassembled WGS sequence"/>
</dbReference>
<evidence type="ECO:0000313" key="12">
    <source>
        <dbReference type="Proteomes" id="UP000306102"/>
    </source>
</evidence>
<proteinExistence type="inferred from homology"/>
<comment type="caution">
    <text evidence="11">The sequence shown here is derived from an EMBL/GenBank/DDBJ whole genome shotgun (WGS) entry which is preliminary data.</text>
</comment>
<dbReference type="AlphaFoldDB" id="A0A4S4DM90"/>
<keyword evidence="10" id="KW-1133">Transmembrane helix</keyword>
<dbReference type="PANTHER" id="PTHR47955">
    <property type="entry name" value="CYTOCHROME P450 FAMILY 71 PROTEIN"/>
    <property type="match status" value="1"/>
</dbReference>
<dbReference type="GO" id="GO:0004497">
    <property type="term" value="F:monooxygenase activity"/>
    <property type="evidence" value="ECO:0007669"/>
    <property type="project" value="UniProtKB-KW"/>
</dbReference>
<keyword evidence="5 7" id="KW-0408">Iron</keyword>
<dbReference type="GO" id="GO:0020037">
    <property type="term" value="F:heme binding"/>
    <property type="evidence" value="ECO:0007669"/>
    <property type="project" value="InterPro"/>
</dbReference>
<organism evidence="11 12">
    <name type="scientific">Camellia sinensis var. sinensis</name>
    <name type="common">China tea</name>
    <dbReference type="NCBI Taxonomy" id="542762"/>
    <lineage>
        <taxon>Eukaryota</taxon>
        <taxon>Viridiplantae</taxon>
        <taxon>Streptophyta</taxon>
        <taxon>Embryophyta</taxon>
        <taxon>Tracheophyta</taxon>
        <taxon>Spermatophyta</taxon>
        <taxon>Magnoliopsida</taxon>
        <taxon>eudicotyledons</taxon>
        <taxon>Gunneridae</taxon>
        <taxon>Pentapetalae</taxon>
        <taxon>asterids</taxon>
        <taxon>Ericales</taxon>
        <taxon>Theaceae</taxon>
        <taxon>Camellia</taxon>
    </lineage>
</organism>
<evidence type="ECO:0000313" key="11">
    <source>
        <dbReference type="EMBL" id="THG03684.1"/>
    </source>
</evidence>
<feature type="binding site" description="axial binding residue" evidence="7">
    <location>
        <position position="467"/>
    </location>
    <ligand>
        <name>heme</name>
        <dbReference type="ChEBI" id="CHEBI:30413"/>
    </ligand>
    <ligandPart>
        <name>Fe</name>
        <dbReference type="ChEBI" id="CHEBI:18248"/>
    </ligandPart>
</feature>
<dbReference type="EMBL" id="SDRB02010898">
    <property type="protein sequence ID" value="THG03684.1"/>
    <property type="molecule type" value="Genomic_DNA"/>
</dbReference>
<dbReference type="InterPro" id="IPR017972">
    <property type="entry name" value="Cyt_P450_CS"/>
</dbReference>
<dbReference type="SUPFAM" id="SSF48264">
    <property type="entry name" value="Cytochrome P450"/>
    <property type="match status" value="1"/>
</dbReference>
<feature type="transmembrane region" description="Helical" evidence="10">
    <location>
        <begin position="7"/>
        <end position="29"/>
    </location>
</feature>
<reference evidence="11 12" key="1">
    <citation type="journal article" date="2018" name="Proc. Natl. Acad. Sci. U.S.A.">
        <title>Draft genome sequence of Camellia sinensis var. sinensis provides insights into the evolution of the tea genome and tea quality.</title>
        <authorList>
            <person name="Wei C."/>
            <person name="Yang H."/>
            <person name="Wang S."/>
            <person name="Zhao J."/>
            <person name="Liu C."/>
            <person name="Gao L."/>
            <person name="Xia E."/>
            <person name="Lu Y."/>
            <person name="Tai Y."/>
            <person name="She G."/>
            <person name="Sun J."/>
            <person name="Cao H."/>
            <person name="Tong W."/>
            <person name="Gao Q."/>
            <person name="Li Y."/>
            <person name="Deng W."/>
            <person name="Jiang X."/>
            <person name="Wang W."/>
            <person name="Chen Q."/>
            <person name="Zhang S."/>
            <person name="Li H."/>
            <person name="Wu J."/>
            <person name="Wang P."/>
            <person name="Li P."/>
            <person name="Shi C."/>
            <person name="Zheng F."/>
            <person name="Jian J."/>
            <person name="Huang B."/>
            <person name="Shan D."/>
            <person name="Shi M."/>
            <person name="Fang C."/>
            <person name="Yue Y."/>
            <person name="Li F."/>
            <person name="Li D."/>
            <person name="Wei S."/>
            <person name="Han B."/>
            <person name="Jiang C."/>
            <person name="Yin Y."/>
            <person name="Xia T."/>
            <person name="Zhang Z."/>
            <person name="Bennetzen J.L."/>
            <person name="Zhao S."/>
            <person name="Wan X."/>
        </authorList>
    </citation>
    <scope>NUCLEOTIDE SEQUENCE [LARGE SCALE GENOMIC DNA]</scope>
    <source>
        <strain evidence="12">cv. Shuchazao</strain>
        <tissue evidence="11">Leaf</tissue>
    </source>
</reference>
<comment type="similarity">
    <text evidence="1 8">Belongs to the cytochrome P450 family.</text>
</comment>
<evidence type="ECO:0000256" key="4">
    <source>
        <dbReference type="ARBA" id="ARBA00023002"/>
    </source>
</evidence>
<dbReference type="PANTHER" id="PTHR47955:SF15">
    <property type="entry name" value="CYTOCHROME P450 71A2-LIKE"/>
    <property type="match status" value="1"/>
</dbReference>
<evidence type="ECO:0000256" key="6">
    <source>
        <dbReference type="ARBA" id="ARBA00023033"/>
    </source>
</evidence>
<dbReference type="PRINTS" id="PR00463">
    <property type="entry name" value="EP450I"/>
</dbReference>
<dbReference type="PROSITE" id="PS00086">
    <property type="entry name" value="CYTOCHROME_P450"/>
    <property type="match status" value="1"/>
</dbReference>
<sequence>MLKQEPIMLLWNPIVFSLLPLFFYMLFFLTKWLSNFITPEIAHKNPPPSPTKLPIIGNLHQLGSYPHRSLQSMALKHGPLMLLHLGSVPVLVVSSAVAAREVLKTHDLIFSNRPKSSITRRLFYGPTDVAFSPYGKYWKQIRSISVLQLLSNKRVQSFQSVREEETRLMIEKITESCSSSSPVNLSEMFVSLTNNIVCRVALGTKYNRGEGGRKFMELLGTLVEVLGTFNVEDYIPWLAWLNRINGFDDKVDKVAKEIDQLLEGMVEEHMISQNQRESERKSNGSGGHEGERPQDFVDVLLEIQRDKGAGSLLDRDNIKAVILDMFAAGTDTIYKALDWTMAELLRHSKIMKKLQNEVKEIARGKLNITEEDLEKMYYLKAVIKESLRLHTPLPLLVPHESTQDVKVMGYDILVGTQVLINAWAIGRDPFSWEDPDEFQPERFLNNSIDVKGNDFELIPFGAGRRGCPGTLFAMNVSELALANVVHKFAFALPDGSMEKDLDMKEATGITIHRKNPLLVNATPYCST</sequence>
<comment type="cofactor">
    <cofactor evidence="7">
        <name>heme</name>
        <dbReference type="ChEBI" id="CHEBI:30413"/>
    </cofactor>
</comment>
<keyword evidence="3 7" id="KW-0479">Metal-binding</keyword>